<dbReference type="STRING" id="441209.GCA_001870665_00500"/>
<dbReference type="AlphaFoldDB" id="A0A2K8KE29"/>
<keyword evidence="1" id="KW-0472">Membrane</keyword>
<proteinExistence type="predicted"/>
<organism evidence="2 3">
    <name type="scientific">Roseinatronobacter bogoriensis subsp. barguzinensis</name>
    <dbReference type="NCBI Taxonomy" id="441209"/>
    <lineage>
        <taxon>Bacteria</taxon>
        <taxon>Pseudomonadati</taxon>
        <taxon>Pseudomonadota</taxon>
        <taxon>Alphaproteobacteria</taxon>
        <taxon>Rhodobacterales</taxon>
        <taxon>Paracoccaceae</taxon>
        <taxon>Roseinatronobacter</taxon>
    </lineage>
</organism>
<dbReference type="Proteomes" id="UP000228948">
    <property type="component" value="Chromosome"/>
</dbReference>
<dbReference type="Pfam" id="PF20587">
    <property type="entry name" value="DUF6789"/>
    <property type="match status" value="1"/>
</dbReference>
<evidence type="ECO:0000313" key="3">
    <source>
        <dbReference type="Proteomes" id="UP000228948"/>
    </source>
</evidence>
<dbReference type="InterPro" id="IPR046739">
    <property type="entry name" value="DUF6789"/>
</dbReference>
<evidence type="ECO:0000256" key="1">
    <source>
        <dbReference type="SAM" id="Phobius"/>
    </source>
</evidence>
<dbReference type="RefSeq" id="WP_071479657.1">
    <property type="nucleotide sequence ID" value="NZ_CP024899.1"/>
</dbReference>
<keyword evidence="1" id="KW-1133">Transmembrane helix</keyword>
<feature type="transmembrane region" description="Helical" evidence="1">
    <location>
        <begin position="128"/>
        <end position="149"/>
    </location>
</feature>
<keyword evidence="3" id="KW-1185">Reference proteome</keyword>
<evidence type="ECO:0000313" key="2">
    <source>
        <dbReference type="EMBL" id="ATX65028.1"/>
    </source>
</evidence>
<dbReference type="KEGG" id="rbg:BG454_03600"/>
<feature type="transmembrane region" description="Helical" evidence="1">
    <location>
        <begin position="56"/>
        <end position="81"/>
    </location>
</feature>
<dbReference type="EMBL" id="CP024899">
    <property type="protein sequence ID" value="ATX65028.1"/>
    <property type="molecule type" value="Genomic_DNA"/>
</dbReference>
<dbReference type="OrthoDB" id="8230205at2"/>
<reference evidence="2 3" key="1">
    <citation type="submission" date="2017-11" db="EMBL/GenBank/DDBJ databases">
        <title>Revised Sequence and Annotation of the Rhodobaca barguzinensis strain alga05 Genome.</title>
        <authorList>
            <person name="Kopejtka K."/>
            <person name="Tomasch J.M."/>
            <person name="Bunk B."/>
            <person name="Koblizek M."/>
        </authorList>
    </citation>
    <scope>NUCLEOTIDE SEQUENCE [LARGE SCALE GENOMIC DNA]</scope>
    <source>
        <strain evidence="3">alga05</strain>
    </source>
</reference>
<sequence>MRGIPAQWLPRLLRSLATALVAGIAGLIVHSALMLGKDALGILPRFQPYEDFQRLLGVWAGGQIGGVLPYLTGAMVWGFIYARLHDHLPGQSFWVKGLSFALLAWGAMITGFFLLVGHGVFGLRLGYGLWPALLMFPMLATFSVTLGYIHARMRKAIHLDADTNTQREKPPRIGR</sequence>
<name>A0A2K8KE29_9RHOB</name>
<feature type="transmembrane region" description="Helical" evidence="1">
    <location>
        <begin position="93"/>
        <end position="116"/>
    </location>
</feature>
<accession>A0A2K8KE29</accession>
<keyword evidence="1" id="KW-0812">Transmembrane</keyword>
<feature type="transmembrane region" description="Helical" evidence="1">
    <location>
        <begin position="12"/>
        <end position="36"/>
    </location>
</feature>
<gene>
    <name evidence="2" type="ORF">BG454_03600</name>
</gene>
<protein>
    <submittedName>
        <fullName evidence="2">Uncharacterized protein</fullName>
    </submittedName>
</protein>